<feature type="compositionally biased region" description="Polar residues" evidence="6">
    <location>
        <begin position="2239"/>
        <end position="2250"/>
    </location>
</feature>
<keyword evidence="7" id="KW-0472">Membrane</keyword>
<feature type="repeat" description="CSPG" evidence="5">
    <location>
        <begin position="1946"/>
        <end position="2050"/>
    </location>
</feature>
<evidence type="ECO:0000256" key="7">
    <source>
        <dbReference type="SAM" id="Phobius"/>
    </source>
</evidence>
<comment type="caution">
    <text evidence="4">Lacks conserved residue(s) required for the propagation of feature annotation.</text>
</comment>
<evidence type="ECO:0000256" key="6">
    <source>
        <dbReference type="SAM" id="MobiDB-lite"/>
    </source>
</evidence>
<feature type="repeat" description="CSPG" evidence="5">
    <location>
        <begin position="1815"/>
        <end position="1914"/>
    </location>
</feature>
<gene>
    <name evidence="9" type="ORF">CVLEPA_LOCUS6199</name>
</gene>
<feature type="repeat" description="CSPG" evidence="5">
    <location>
        <begin position="970"/>
        <end position="1071"/>
    </location>
</feature>
<feature type="repeat" description="CSPG" evidence="5">
    <location>
        <begin position="1567"/>
        <end position="1657"/>
    </location>
</feature>
<feature type="transmembrane region" description="Helical" evidence="7">
    <location>
        <begin position="2392"/>
        <end position="2416"/>
    </location>
</feature>
<dbReference type="EMBL" id="CAWYQH010000035">
    <property type="protein sequence ID" value="CAK8676758.1"/>
    <property type="molecule type" value="Genomic_DNA"/>
</dbReference>
<evidence type="ECO:0000256" key="3">
    <source>
        <dbReference type="ARBA" id="ARBA00023180"/>
    </source>
</evidence>
<feature type="region of interest" description="Disordered" evidence="6">
    <location>
        <begin position="2229"/>
        <end position="2260"/>
    </location>
</feature>
<keyword evidence="7" id="KW-1133">Transmembrane helix</keyword>
<feature type="domain" description="Laminin G" evidence="8">
    <location>
        <begin position="29"/>
        <end position="203"/>
    </location>
</feature>
<evidence type="ECO:0000256" key="1">
    <source>
        <dbReference type="ARBA" id="ARBA00022729"/>
    </source>
</evidence>
<feature type="repeat" description="CSPG" evidence="5">
    <location>
        <begin position="610"/>
        <end position="704"/>
    </location>
</feature>
<accession>A0ABP0FF96</accession>
<dbReference type="InterPro" id="IPR013320">
    <property type="entry name" value="ConA-like_dom_sf"/>
</dbReference>
<dbReference type="PANTHER" id="PTHR45739:SF12">
    <property type="entry name" value="CHONDROITIN SULFATE PROTEOGLYCAN 4-LIKE ISOFORM X2"/>
    <property type="match status" value="1"/>
</dbReference>
<dbReference type="Gene3D" id="2.60.120.200">
    <property type="match status" value="2"/>
</dbReference>
<protein>
    <recommendedName>
        <fullName evidence="8">Laminin G domain-containing protein</fullName>
    </recommendedName>
</protein>
<feature type="repeat" description="CSPG" evidence="5">
    <location>
        <begin position="725"/>
        <end position="828"/>
    </location>
</feature>
<feature type="region of interest" description="Disordered" evidence="6">
    <location>
        <begin position="2330"/>
        <end position="2353"/>
    </location>
</feature>
<evidence type="ECO:0000256" key="5">
    <source>
        <dbReference type="PROSITE-ProRule" id="PRU01201"/>
    </source>
</evidence>
<sequence length="2614" mass="291249">MKLISHAKAFLLFYYFLYLSRFTVNAFLSASFYGNSFIFEKHADFSSDTIFRLQFQTQSLNGLLFIAAGQQDYLIVALKNGLLQVRIDVGAGESTLVSEARYNNLLWHELVILRTGMRIDLRVNDQNVASSNIWTTSEDDRLDVDLGIFLGGYDTTVGASYIDKPLPFFRGCILNAEFNAVDILNPLLSIPNRKIVHNIKAGCSKIFHARRNEPVTFNSASSFLKYQRWTNNEEGSFECYVRTTAEHGLILFNSGWQKQEFVGLEMVGGTIRGSLNRGAGVIGLQSTQAVNDGQWHKIRFSFSSSQLEIRVDKNRTQVFVEQANVQTGTTDFLEADLDYSDIHLKGPLYIGGLDPKMKSVRRVLTSGLKVDSFPGCMRNIRISHRPKTFGDIVSSHDVTVGCKPRQKFSSKNVQSGLSALPTFVIVPQPAKQISSQAVNIKATKSDEGSVGLETEAVAKKDLHRKVCYKLNLNDFVVVEGGSCNISQDVINFEWLPLESQRRFSNDNAMSIFTFCIVSPPSHGRLLLDESGISNASHLVKTLTQNKLVYVHDGSESQHDVFMFSVGQVGREAAMRRKDGKSYNICDNNFTAINSSMIYSLNISISPIDDVPSLVIRSSDVFTPVRNSKTPLPKEIFQATDPDSLPSEIFYHLLGVGAGLYLENRDSSGRPTNVFTQDDINKNKIYFVHAGGPDNTRLLLQVSNKRIYGGDISSTVVLRVSTRNLVISVTNNTGITLVEGEAMLLSPNHLSSTSNAGDSIVDVQYNIQNAPDYGQIQVLMGTDGSSRAWTAASTFHESDLRNGRIRYLNIGTSGETSDIINDMFTFYATASGEETDSLTFAITILRVVVSVNALPVDLRGGKSSFVLTPDELQLHYTALTQVSDSEVQFIVLESFKNGALMYSDTGLLISSGDAFTLSDLKNGRLEIVVYANRIAPDVKKLQDFMRFYGVVRGRYRSPQRDLRLTYIPDTKAIKITSNILVLDEGAESRITQDRIFAETLLHKRFLFEVSKSPQHGLLILRQVASTDGSSNQVHGRQDNVTSFTTRDIVDERLYYRHDGSESSRDSFQYKVTPILDGELPEIMEALRNVSAEGTLNITVALLNDNPPVRVVNQPFHVVRNGERLLTKHDLWYHDPDVDQDDLDLKYVRRGITNGEIINATSKRREKLFEFTQRDIITDQVLFRHYGRNFGRFVFWVRDGKEHFVTGLFIVRASEAYVQVKNSSKLLVEKDSLSAITSSNMQAESNINGVRSEMKYSVIDAPLHGSIVKVTNSSEDAVASFTQLDINDRRIFYRHDGLDHMHDDFNYSITVGSMTAHGDVTVQIFLASLQQPPVMKHNRLVVVQQGSFVTIGRTKLRAIHPDVRPRDLVYTIKLRPSYGQLLLNLTGKTLNFNAQLSNATVFSQWNINQGQLVYLQDKNMSFDSIEPVDNFTFDISNGFLSLQRVTSHIEVVPTLIPLRAGNFGVVEGFSKVLVSKYLSVTSEHFDHLNINIMVVRQPMNGRLESSRDTGERLTQFSLRLVQAEFVYYVHDGSDTLKDIFQLQARSEDGERQSAVVSVHVTVFPVNDQPPQLVNNTGMTVWVNSATSISPENLATLDPDSPASNLTYEILPPQHGHISFKSSPSVPVVNFTQADINDGNVVFVHSGSNTGGFTFQVNDHLNFDVKHIFVITARPLIITVAPTNSLQVFPSTFSQLTSENLHSKTNDKTTGPGARDIDYYVTKQPNVGRIVKKILTNQTNGQDGEGLLSKIAYKEAESFSQTEVDAGLVYYQQSTELLNWKTKDEITLTARSDPADEVEGISLKFNITYDAYMQAQRNSSIKINKGTLVREGGSFNLTSLQLDATNLFKKLGDPALHKRYDLRYLLIRPPMHGQLSVAGRLLSINDTFLHKFLDQNLLRYNHDDSEGPEDSFEFEAYLRSRKGSSKPEKRISLQDVFHITVQQVNDNPPRLETKSPNLGVVQGFQAILNRTHLLAYDVDNPASEVIYTMIRLPTYGKLYSIDGNSTPPTSVSTFTQDDVNNYRVVYVQNEPGRDDRFTVDNATTADAFYFSLSDGYNKASYSLFRIQIKPVTLDIKASTISLPQGRFSVDISSDVIKTHTNGHLHLLSFYLITSPKAGALFKENKEVTSFDYYDLTSTRITYVMSRLDHENDHMTLVCLYNDTRINYQPNSTAHLSVTIKPLIKTGNLEVRVDGITQITLDALDASELANITNSVPIYEVTRRPKMAKIVLRHNDDQETGKSADQSNLSSSVYRRSVEPEPTTTFTHNDVASGNVYLSVDFVNMTDIANLTDELGYRLTVKDKTVQPAVGAFQFTLLPPSVEDIIEATSALPPEETTYEGSSPPHKTSTGTNDALDSNTTTVVITTTNRAIMRKETTKGINIQEVVDAEDSPFPWLIPLIVGLCVLILIIIIVIFACIYQKRREKQGPAYVRGHESAVLRAPASPPSTVSAPVQPIVNPASYVTVTSRSDYVDSLEHCPTVPVIVTPLRSMPNVAMTDDEPDVEFFDDGYMSNSMPHEGILSSAGMHYSVAGGHSGISSVQGFGDGPSDASRSMDFYSSPIRAIHRNYQDTDVASEESGESAEIVAILPRRNASTSSLSYGDKELTSPPLRMNQYWV</sequence>
<name>A0ABP0FF96_CLALP</name>
<evidence type="ECO:0000259" key="8">
    <source>
        <dbReference type="PROSITE" id="PS50025"/>
    </source>
</evidence>
<feature type="repeat" description="CSPG" evidence="5">
    <location>
        <begin position="1330"/>
        <end position="1434"/>
    </location>
</feature>
<feature type="compositionally biased region" description="Basic and acidic residues" evidence="6">
    <location>
        <begin position="2229"/>
        <end position="2238"/>
    </location>
</feature>
<proteinExistence type="predicted"/>
<reference evidence="9 10" key="1">
    <citation type="submission" date="2024-02" db="EMBL/GenBank/DDBJ databases">
        <authorList>
            <person name="Daric V."/>
            <person name="Darras S."/>
        </authorList>
    </citation>
    <scope>NUCLEOTIDE SEQUENCE [LARGE SCALE GENOMIC DNA]</scope>
</reference>
<dbReference type="Proteomes" id="UP001642483">
    <property type="component" value="Unassembled WGS sequence"/>
</dbReference>
<dbReference type="SMART" id="SM00282">
    <property type="entry name" value="LamG"/>
    <property type="match status" value="2"/>
</dbReference>
<keyword evidence="1" id="KW-0732">Signal</keyword>
<feature type="repeat" description="CSPG" evidence="5">
    <location>
        <begin position="1215"/>
        <end position="1308"/>
    </location>
</feature>
<dbReference type="InterPro" id="IPR039005">
    <property type="entry name" value="CSPG_rpt"/>
</dbReference>
<dbReference type="PROSITE" id="PS50025">
    <property type="entry name" value="LAM_G_DOMAIN"/>
    <property type="match status" value="2"/>
</dbReference>
<feature type="compositionally biased region" description="Polar residues" evidence="6">
    <location>
        <begin position="2335"/>
        <end position="2353"/>
    </location>
</feature>
<keyword evidence="3" id="KW-0325">Glycoprotein</keyword>
<feature type="domain" description="Laminin G" evidence="8">
    <location>
        <begin position="213"/>
        <end position="402"/>
    </location>
</feature>
<evidence type="ECO:0000256" key="2">
    <source>
        <dbReference type="ARBA" id="ARBA00022737"/>
    </source>
</evidence>
<keyword evidence="2" id="KW-0677">Repeat</keyword>
<evidence type="ECO:0000313" key="10">
    <source>
        <dbReference type="Proteomes" id="UP001642483"/>
    </source>
</evidence>
<organism evidence="9 10">
    <name type="scientific">Clavelina lepadiformis</name>
    <name type="common">Light-bulb sea squirt</name>
    <name type="synonym">Ascidia lepadiformis</name>
    <dbReference type="NCBI Taxonomy" id="159417"/>
    <lineage>
        <taxon>Eukaryota</taxon>
        <taxon>Metazoa</taxon>
        <taxon>Chordata</taxon>
        <taxon>Tunicata</taxon>
        <taxon>Ascidiacea</taxon>
        <taxon>Aplousobranchia</taxon>
        <taxon>Clavelinidae</taxon>
        <taxon>Clavelina</taxon>
    </lineage>
</organism>
<dbReference type="InterPro" id="IPR001791">
    <property type="entry name" value="Laminin_G"/>
</dbReference>
<keyword evidence="10" id="KW-1185">Reference proteome</keyword>
<dbReference type="Pfam" id="PF02210">
    <property type="entry name" value="Laminin_G_2"/>
    <property type="match status" value="2"/>
</dbReference>
<feature type="repeat" description="CSPG" evidence="5">
    <location>
        <begin position="1452"/>
        <end position="1543"/>
    </location>
</feature>
<dbReference type="SUPFAM" id="SSF49899">
    <property type="entry name" value="Concanavalin A-like lectins/glucanases"/>
    <property type="match status" value="2"/>
</dbReference>
<evidence type="ECO:0000313" key="9">
    <source>
        <dbReference type="EMBL" id="CAK8676758.1"/>
    </source>
</evidence>
<keyword evidence="7" id="KW-0812">Transmembrane</keyword>
<dbReference type="CDD" id="cd00110">
    <property type="entry name" value="LamG"/>
    <property type="match status" value="2"/>
</dbReference>
<comment type="caution">
    <text evidence="9">The sequence shown here is derived from an EMBL/GenBank/DDBJ whole genome shotgun (WGS) entry which is preliminary data.</text>
</comment>
<dbReference type="PROSITE" id="PS51854">
    <property type="entry name" value="CSPG"/>
    <property type="match status" value="9"/>
</dbReference>
<dbReference type="PANTHER" id="PTHR45739">
    <property type="entry name" value="MATRIX PROTEIN, PUTATIVE-RELATED"/>
    <property type="match status" value="1"/>
</dbReference>
<dbReference type="InterPro" id="IPR051561">
    <property type="entry name" value="FRAS1_ECM"/>
</dbReference>
<dbReference type="Pfam" id="PF16184">
    <property type="entry name" value="Cadherin_3"/>
    <property type="match status" value="10"/>
</dbReference>
<evidence type="ECO:0000256" key="4">
    <source>
        <dbReference type="PROSITE-ProRule" id="PRU00122"/>
    </source>
</evidence>
<feature type="transmembrane region" description="Helical" evidence="7">
    <location>
        <begin position="12"/>
        <end position="33"/>
    </location>
</feature>